<name>Q6NB71_RHOPA</name>
<dbReference type="eggNOG" id="COG1024">
    <property type="taxonomic scope" value="Bacteria"/>
</dbReference>
<comment type="similarity">
    <text evidence="2">Belongs to the enoyl-CoA hydratase/isomerase family.</text>
</comment>
<dbReference type="AlphaFoldDB" id="Q6NB71"/>
<evidence type="ECO:0000256" key="3">
    <source>
        <dbReference type="ARBA" id="ARBA00023140"/>
    </source>
</evidence>
<sequence>MRGRLVLGGNAMTEHLIVTDEDGTRVITMRRPEKKNALTQDMYREMSHAIDTAQNNPDIRCLIITGGSGVFTAGNDLDDFLKAGTDTSGAARVTNATKFLYSLAHNVKPIIAAVDGIAIGIGTTMLFHCDYVLASTTATFSTPFIQLGLVPEGASSLLMPRTMGYQRAFATLVMGHTMTAENARVAGFVNVVVAPGQTEMEAKKAAREICALPAEAVAISRKLLRLAPDEITRRIDQETHLFGERMKSPEAVNAFMRFFQRKKA</sequence>
<dbReference type="HOGENOM" id="CLU_009834_7_2_5"/>
<evidence type="ECO:0000256" key="1">
    <source>
        <dbReference type="ARBA" id="ARBA00004275"/>
    </source>
</evidence>
<reference evidence="5" key="1">
    <citation type="journal article" date="2004" name="Nat. Biotechnol.">
        <title>Complete genome sequence of the metabolically versatile photosynthetic bacterium Rhodopseudomonas palustris.</title>
        <authorList>
            <person name="Larimer F.W."/>
            <person name="Chain P."/>
            <person name="Hauser L."/>
            <person name="Lamerdin J."/>
            <person name="Malfatti S."/>
            <person name="Do L."/>
            <person name="Land M.L."/>
            <person name="Pelletier D.A."/>
            <person name="Beatty J.T."/>
            <person name="Lang A.S."/>
            <person name="Tabita F.R."/>
            <person name="Gibson J.L."/>
            <person name="Hanson T.E."/>
            <person name="Bobst C."/>
            <person name="Torres J.L."/>
            <person name="Peres C."/>
            <person name="Harrison F.H."/>
            <person name="Gibson J."/>
            <person name="Harwood C.S."/>
        </authorList>
    </citation>
    <scope>NUCLEOTIDE SEQUENCE [LARGE SCALE GENOMIC DNA]</scope>
    <source>
        <strain evidence="5">CGA009</strain>
    </source>
</reference>
<dbReference type="STRING" id="258594.RPA0957"/>
<gene>
    <name evidence="5" type="ordered locus">RPA0957</name>
</gene>
<keyword evidence="4" id="KW-0413">Isomerase</keyword>
<accession>Q6NB71</accession>
<organism evidence="5">
    <name type="scientific">Rhodopseudomonas palustris (strain ATCC BAA-98 / CGA009)</name>
    <dbReference type="NCBI Taxonomy" id="258594"/>
    <lineage>
        <taxon>Bacteria</taxon>
        <taxon>Pseudomonadati</taxon>
        <taxon>Pseudomonadota</taxon>
        <taxon>Alphaproteobacteria</taxon>
        <taxon>Hyphomicrobiales</taxon>
        <taxon>Nitrobacteraceae</taxon>
        <taxon>Rhodopseudomonas</taxon>
    </lineage>
</organism>
<dbReference type="EMBL" id="BX572596">
    <property type="protein sequence ID" value="CAE26401.1"/>
    <property type="molecule type" value="Genomic_DNA"/>
</dbReference>
<dbReference type="InterPro" id="IPR001753">
    <property type="entry name" value="Enoyl-CoA_hydra/iso"/>
</dbReference>
<dbReference type="Gene3D" id="1.10.12.10">
    <property type="entry name" value="Lyase 2-enoyl-coa Hydratase, Chain A, domain 2"/>
    <property type="match status" value="1"/>
</dbReference>
<comment type="subcellular location">
    <subcellularLocation>
        <location evidence="1">Peroxisome</location>
    </subcellularLocation>
</comment>
<dbReference type="PANTHER" id="PTHR43684:SF1">
    <property type="entry name" value="ENOYL-COA DELTA ISOMERASE 2"/>
    <property type="match status" value="1"/>
</dbReference>
<dbReference type="NCBIfam" id="NF004681">
    <property type="entry name" value="PRK06023.1"/>
    <property type="match status" value="1"/>
</dbReference>
<dbReference type="InterPro" id="IPR029045">
    <property type="entry name" value="ClpP/crotonase-like_dom_sf"/>
</dbReference>
<dbReference type="CDD" id="cd06558">
    <property type="entry name" value="crotonase-like"/>
    <property type="match status" value="1"/>
</dbReference>
<dbReference type="SUPFAM" id="SSF52096">
    <property type="entry name" value="ClpP/crotonase"/>
    <property type="match status" value="1"/>
</dbReference>
<keyword evidence="3" id="KW-0576">Peroxisome</keyword>
<protein>
    <submittedName>
        <fullName evidence="5">Enoyl-CoA hydratase</fullName>
    </submittedName>
</protein>
<evidence type="ECO:0000256" key="4">
    <source>
        <dbReference type="ARBA" id="ARBA00023235"/>
    </source>
</evidence>
<dbReference type="InterPro" id="IPR014748">
    <property type="entry name" value="Enoyl-CoA_hydra_C"/>
</dbReference>
<dbReference type="PhylomeDB" id="Q6NB71"/>
<dbReference type="Gene3D" id="3.90.226.10">
    <property type="entry name" value="2-enoyl-CoA Hydratase, Chain A, domain 1"/>
    <property type="match status" value="1"/>
</dbReference>
<dbReference type="Pfam" id="PF00378">
    <property type="entry name" value="ECH_1"/>
    <property type="match status" value="1"/>
</dbReference>
<dbReference type="GO" id="GO:0004165">
    <property type="term" value="F:delta(3)-delta(2)-enoyl-CoA isomerase activity"/>
    <property type="evidence" value="ECO:0007669"/>
    <property type="project" value="UniProtKB-ARBA"/>
</dbReference>
<dbReference type="InterPro" id="IPR051053">
    <property type="entry name" value="ECH/Chromodomain_protein"/>
</dbReference>
<evidence type="ECO:0000256" key="2">
    <source>
        <dbReference type="ARBA" id="ARBA00005254"/>
    </source>
</evidence>
<proteinExistence type="inferred from homology"/>
<dbReference type="PANTHER" id="PTHR43684">
    <property type="match status" value="1"/>
</dbReference>
<evidence type="ECO:0000313" key="5">
    <source>
        <dbReference type="EMBL" id="CAE26401.1"/>
    </source>
</evidence>